<geneLocation type="mitochondrion" evidence="1"/>
<protein>
    <submittedName>
        <fullName evidence="1">Uncharacterized protein</fullName>
    </submittedName>
</protein>
<dbReference type="EMBL" id="MK623257">
    <property type="protein sequence ID" value="QEG56928.1"/>
    <property type="molecule type" value="Genomic_DNA"/>
</dbReference>
<proteinExistence type="predicted"/>
<accession>A0A5B9R8Y7</accession>
<name>A0A5B9R8Y7_9AGAM</name>
<dbReference type="AlphaFoldDB" id="A0A5B9R8Y7"/>
<reference evidence="1" key="2">
    <citation type="submission" date="2019-03" db="EMBL/GenBank/DDBJ databases">
        <authorList>
            <person name="Lee H.-H."/>
            <person name="Tsai I.J."/>
        </authorList>
    </citation>
    <scope>NUCLEOTIDE SEQUENCE</scope>
    <source>
        <strain evidence="1">BCRC 35384</strain>
    </source>
</reference>
<sequence>MEIKTITIKKNLNQNNLRQNINKFFNQTKFNSQYVYFLIKVTAEGGKSSYNLSKKMLINLKQKDQVRAYINSVERTFLKNENKFKSSAKDKILIYFIESNKEDYIKYVSNLAQTKNFDLD</sequence>
<organism evidence="1">
    <name type="scientific">Porodaedalea pini</name>
    <dbReference type="NCBI Taxonomy" id="108901"/>
    <lineage>
        <taxon>Eukaryota</taxon>
        <taxon>Fungi</taxon>
        <taxon>Dikarya</taxon>
        <taxon>Basidiomycota</taxon>
        <taxon>Agaricomycotina</taxon>
        <taxon>Agaricomycetes</taxon>
        <taxon>Hymenochaetales</taxon>
        <taxon>Hymenochaetaceae</taxon>
        <taxon>Porodaedalea</taxon>
    </lineage>
</organism>
<evidence type="ECO:0000313" key="1">
    <source>
        <dbReference type="EMBL" id="QEG56928.1"/>
    </source>
</evidence>
<reference evidence="1" key="1">
    <citation type="journal article" date="2019" name="Genome Biol. Evol.">
        <title>Evidence of extensive intraspecific noncoding reshuffling in a 169-kb mitochondrial genome of a basidiomycetous fungus.</title>
        <authorList>
            <person name="Lee H.H."/>
            <person name="Ke H.M."/>
            <person name="Lin C.I."/>
            <person name="Lee T.J."/>
            <person name="Chung C.L."/>
            <person name="Tsai I.J."/>
        </authorList>
    </citation>
    <scope>NUCLEOTIDE SEQUENCE</scope>
    <source>
        <strain evidence="1">BCRC 35384</strain>
    </source>
</reference>
<gene>
    <name evidence="1" type="ORF">PPIT_000047</name>
</gene>
<keyword evidence="1" id="KW-0496">Mitochondrion</keyword>